<dbReference type="InterPro" id="IPR050891">
    <property type="entry name" value="TatD-type_Hydrolase"/>
</dbReference>
<evidence type="ECO:0000256" key="3">
    <source>
        <dbReference type="ARBA" id="ARBA00022723"/>
    </source>
</evidence>
<dbReference type="InterPro" id="IPR001130">
    <property type="entry name" value="TatD-like"/>
</dbReference>
<evidence type="ECO:0000256" key="7">
    <source>
        <dbReference type="PIRSR" id="PIRSR005902-1"/>
    </source>
</evidence>
<comment type="function">
    <text evidence="6">Deoxyribonuclease which catalyzes (in vitro) the decatenation of kinetoplast DNA, which are circular DNA catenated to each other, producing linear DNA molecules. Plays an important role in chromosomal segregation and cell cycle progression during eye development probably via its DNA decatenation activity.</text>
</comment>
<comment type="similarity">
    <text evidence="1">Belongs to the metallo-dependent hydrolases superfamily. TatD-type hydrolase family.</text>
</comment>
<dbReference type="AlphaFoldDB" id="A0A9J6CG32"/>
<evidence type="ECO:0000313" key="9">
    <source>
        <dbReference type="Proteomes" id="UP001107558"/>
    </source>
</evidence>
<comment type="caution">
    <text evidence="8">The sequence shown here is derived from an EMBL/GenBank/DDBJ whole genome shotgun (WGS) entry which is preliminary data.</text>
</comment>
<evidence type="ECO:0000256" key="6">
    <source>
        <dbReference type="ARBA" id="ARBA00045223"/>
    </source>
</evidence>
<dbReference type="PANTHER" id="PTHR10060:SF15">
    <property type="entry name" value="DEOXYRIBONUCLEASE TATDN1"/>
    <property type="match status" value="1"/>
</dbReference>
<keyword evidence="3 7" id="KW-0479">Metal-binding</keyword>
<dbReference type="Gene3D" id="3.20.20.140">
    <property type="entry name" value="Metal-dependent hydrolases"/>
    <property type="match status" value="1"/>
</dbReference>
<dbReference type="EMBL" id="JADBJN010000001">
    <property type="protein sequence ID" value="KAG5680574.1"/>
    <property type="molecule type" value="Genomic_DNA"/>
</dbReference>
<dbReference type="SUPFAM" id="SSF51556">
    <property type="entry name" value="Metallo-dependent hydrolases"/>
    <property type="match status" value="1"/>
</dbReference>
<dbReference type="PIRSF" id="PIRSF005902">
    <property type="entry name" value="DNase_TatD"/>
    <property type="match status" value="1"/>
</dbReference>
<feature type="binding site" evidence="7">
    <location>
        <position position="169"/>
    </location>
    <ligand>
        <name>a divalent metal cation</name>
        <dbReference type="ChEBI" id="CHEBI:60240"/>
        <label>2</label>
    </ligand>
</feature>
<organism evidence="8 9">
    <name type="scientific">Polypedilum vanderplanki</name>
    <name type="common">Sleeping chironomid midge</name>
    <dbReference type="NCBI Taxonomy" id="319348"/>
    <lineage>
        <taxon>Eukaryota</taxon>
        <taxon>Metazoa</taxon>
        <taxon>Ecdysozoa</taxon>
        <taxon>Arthropoda</taxon>
        <taxon>Hexapoda</taxon>
        <taxon>Insecta</taxon>
        <taxon>Pterygota</taxon>
        <taxon>Neoptera</taxon>
        <taxon>Endopterygota</taxon>
        <taxon>Diptera</taxon>
        <taxon>Nematocera</taxon>
        <taxon>Chironomoidea</taxon>
        <taxon>Chironomidae</taxon>
        <taxon>Chironominae</taxon>
        <taxon>Polypedilum</taxon>
        <taxon>Polypedilum</taxon>
    </lineage>
</organism>
<keyword evidence="4" id="KW-0378">Hydrolase</keyword>
<dbReference type="OrthoDB" id="6079689at2759"/>
<evidence type="ECO:0000256" key="1">
    <source>
        <dbReference type="ARBA" id="ARBA00009275"/>
    </source>
</evidence>
<dbReference type="InterPro" id="IPR018228">
    <property type="entry name" value="DNase_TatD-rel_CS"/>
</dbReference>
<dbReference type="InterPro" id="IPR032466">
    <property type="entry name" value="Metal_Hydrolase"/>
</dbReference>
<keyword evidence="2" id="KW-0540">Nuclease</keyword>
<evidence type="ECO:0000256" key="5">
    <source>
        <dbReference type="ARBA" id="ARBA00039767"/>
    </source>
</evidence>
<sequence>MYHYIGANLSDEMFDGRYNGSRKHDPDRQQVLEKAWQIGMQKIILTVGTILDFEPVSKIAETDDRLFYTVGTHPTRCGEFLVDSNYFEKLDNQIAENKNKVVAVGEIGLDYDRLHFCEADIQKKYFEKQLELADKYELPLFLHCRNAHDDFIKIIENNKSKIKRGGVVHTYDGTLENAKKLISMGFHIGINGCSLKHENNLEVVKALPNDKILLETDSPWCEIRPTHASSKYVKTKFETVKKQQKQKWQKDVLIVGRNEPCTIVQVLEVIAGVKNEDPEKLSEIFYNNTMKVFFSNN</sequence>
<reference evidence="8" key="1">
    <citation type="submission" date="2021-03" db="EMBL/GenBank/DDBJ databases">
        <title>Chromosome level genome of the anhydrobiotic midge Polypedilum vanderplanki.</title>
        <authorList>
            <person name="Yoshida Y."/>
            <person name="Kikawada T."/>
            <person name="Gusev O."/>
        </authorList>
    </citation>
    <scope>NUCLEOTIDE SEQUENCE</scope>
    <source>
        <strain evidence="8">NIAS01</strain>
        <tissue evidence="8">Whole body or cell culture</tissue>
    </source>
</reference>
<keyword evidence="9" id="KW-1185">Reference proteome</keyword>
<proteinExistence type="inferred from homology"/>
<protein>
    <recommendedName>
        <fullName evidence="5">Deoxyribonuclease TATDN1</fullName>
    </recommendedName>
</protein>
<name>A0A9J6CG32_POLVA</name>
<dbReference type="GO" id="GO:0008296">
    <property type="term" value="F:3'-5'-DNA exonuclease activity"/>
    <property type="evidence" value="ECO:0007669"/>
    <property type="project" value="TreeGrafter"/>
</dbReference>
<dbReference type="Proteomes" id="UP001107558">
    <property type="component" value="Chromosome 1"/>
</dbReference>
<dbReference type="Pfam" id="PF01026">
    <property type="entry name" value="TatD_DNase"/>
    <property type="match status" value="1"/>
</dbReference>
<feature type="binding site" evidence="7">
    <location>
        <position position="106"/>
    </location>
    <ligand>
        <name>a divalent metal cation</name>
        <dbReference type="ChEBI" id="CHEBI:60240"/>
        <label>1</label>
    </ligand>
</feature>
<feature type="binding site" evidence="7">
    <location>
        <position position="217"/>
    </location>
    <ligand>
        <name>a divalent metal cation</name>
        <dbReference type="ChEBI" id="CHEBI:60240"/>
        <label>1</label>
    </ligand>
</feature>
<gene>
    <name evidence="8" type="ORF">PVAND_010071</name>
</gene>
<evidence type="ECO:0000256" key="2">
    <source>
        <dbReference type="ARBA" id="ARBA00022722"/>
    </source>
</evidence>
<dbReference type="CDD" id="cd01310">
    <property type="entry name" value="TatD_DNAse"/>
    <property type="match status" value="1"/>
</dbReference>
<dbReference type="PROSITE" id="PS01091">
    <property type="entry name" value="TATD_3"/>
    <property type="match status" value="1"/>
</dbReference>
<dbReference type="GO" id="GO:0005829">
    <property type="term" value="C:cytosol"/>
    <property type="evidence" value="ECO:0007669"/>
    <property type="project" value="TreeGrafter"/>
</dbReference>
<feature type="binding site" evidence="7">
    <location>
        <position position="143"/>
    </location>
    <ligand>
        <name>a divalent metal cation</name>
        <dbReference type="ChEBI" id="CHEBI:60240"/>
        <label>2</label>
    </ligand>
</feature>
<evidence type="ECO:0000313" key="8">
    <source>
        <dbReference type="EMBL" id="KAG5680574.1"/>
    </source>
</evidence>
<dbReference type="PROSITE" id="PS01090">
    <property type="entry name" value="TATD_2"/>
    <property type="match status" value="1"/>
</dbReference>
<dbReference type="PANTHER" id="PTHR10060">
    <property type="entry name" value="TATD FAMILY DEOXYRIBONUCLEASE"/>
    <property type="match status" value="1"/>
</dbReference>
<evidence type="ECO:0000256" key="4">
    <source>
        <dbReference type="ARBA" id="ARBA00022801"/>
    </source>
</evidence>
<accession>A0A9J6CG32</accession>
<dbReference type="GO" id="GO:0046872">
    <property type="term" value="F:metal ion binding"/>
    <property type="evidence" value="ECO:0007669"/>
    <property type="project" value="UniProtKB-KW"/>
</dbReference>